<accession>A0A7J5APA5</accession>
<protein>
    <recommendedName>
        <fullName evidence="3">DUF3299 domain-containing protein</fullName>
    </recommendedName>
</protein>
<dbReference type="OrthoDB" id="1348500at2"/>
<reference evidence="1 2" key="1">
    <citation type="submission" date="2019-09" db="EMBL/GenBank/DDBJ databases">
        <authorList>
            <person name="Cao W.R."/>
        </authorList>
    </citation>
    <scope>NUCLEOTIDE SEQUENCE [LARGE SCALE GENOMIC DNA]</scope>
    <source>
        <strain evidence="2">a4</strain>
    </source>
</reference>
<sequence length="147" mass="16776">MKNKVLFIVFLSIVSLCFSQQKVTWNDLSKVKFRDKYFPEHDETFLHPTFSESVKSLNGRSIAITGYFLNVDPKGRIFVLSKGPMSSCFFCGVGGPETAIELHVVGKRNFRTDATVTARGILKLNSNDVEHFNYILTECRIELYNKK</sequence>
<dbReference type="AlphaFoldDB" id="A0A7J5APA5"/>
<organism evidence="1 2">
    <name type="scientific">Tenacibaculum aiptasiae</name>
    <dbReference type="NCBI Taxonomy" id="426481"/>
    <lineage>
        <taxon>Bacteria</taxon>
        <taxon>Pseudomonadati</taxon>
        <taxon>Bacteroidota</taxon>
        <taxon>Flavobacteriia</taxon>
        <taxon>Flavobacteriales</taxon>
        <taxon>Flavobacteriaceae</taxon>
        <taxon>Tenacibaculum</taxon>
    </lineage>
</organism>
<evidence type="ECO:0000313" key="1">
    <source>
        <dbReference type="EMBL" id="KAB1159429.1"/>
    </source>
</evidence>
<evidence type="ECO:0008006" key="3">
    <source>
        <dbReference type="Google" id="ProtNLM"/>
    </source>
</evidence>
<proteinExistence type="predicted"/>
<name>A0A7J5APA5_9FLAO</name>
<comment type="caution">
    <text evidence="1">The sequence shown here is derived from an EMBL/GenBank/DDBJ whole genome shotgun (WGS) entry which is preliminary data.</text>
</comment>
<keyword evidence="2" id="KW-1185">Reference proteome</keyword>
<dbReference type="Proteomes" id="UP000467305">
    <property type="component" value="Unassembled WGS sequence"/>
</dbReference>
<evidence type="ECO:0000313" key="2">
    <source>
        <dbReference type="Proteomes" id="UP000467305"/>
    </source>
</evidence>
<dbReference type="RefSeq" id="WP_150898648.1">
    <property type="nucleotide sequence ID" value="NZ_WAAU01000008.1"/>
</dbReference>
<gene>
    <name evidence="1" type="ORF">F7018_03720</name>
</gene>
<dbReference type="EMBL" id="WAAU01000008">
    <property type="protein sequence ID" value="KAB1159429.1"/>
    <property type="molecule type" value="Genomic_DNA"/>
</dbReference>